<evidence type="ECO:0000256" key="1">
    <source>
        <dbReference type="SAM" id="Phobius"/>
    </source>
</evidence>
<reference evidence="3 4" key="1">
    <citation type="submission" date="2013-03" db="EMBL/GenBank/DDBJ databases">
        <title>Salinisphaera dokdonensis CL-ES53 Genome Sequencing.</title>
        <authorList>
            <person name="Li C."/>
            <person name="Lai Q."/>
            <person name="Shao Z."/>
        </authorList>
    </citation>
    <scope>NUCLEOTIDE SEQUENCE [LARGE SCALE GENOMIC DNA]</scope>
    <source>
        <strain evidence="3 4">CL-ES53</strain>
    </source>
</reference>
<evidence type="ECO:0000259" key="2">
    <source>
        <dbReference type="PROSITE" id="PS50206"/>
    </source>
</evidence>
<feature type="transmembrane region" description="Helical" evidence="1">
    <location>
        <begin position="15"/>
        <end position="33"/>
    </location>
</feature>
<keyword evidence="1" id="KW-1133">Transmembrane helix</keyword>
<dbReference type="PANTHER" id="PTHR43031:SF18">
    <property type="entry name" value="RHODANESE-RELATED SULFURTRANSFERASES"/>
    <property type="match status" value="1"/>
</dbReference>
<dbReference type="Pfam" id="PF00581">
    <property type="entry name" value="Rhodanese"/>
    <property type="match status" value="1"/>
</dbReference>
<dbReference type="PROSITE" id="PS50206">
    <property type="entry name" value="RHODANESE_3"/>
    <property type="match status" value="1"/>
</dbReference>
<accession>A0ABV2AZB5</accession>
<dbReference type="Proteomes" id="UP001460888">
    <property type="component" value="Unassembled WGS sequence"/>
</dbReference>
<dbReference type="InterPro" id="IPR001763">
    <property type="entry name" value="Rhodanese-like_dom"/>
</dbReference>
<dbReference type="InterPro" id="IPR036873">
    <property type="entry name" value="Rhodanese-like_dom_sf"/>
</dbReference>
<dbReference type="SUPFAM" id="SSF52821">
    <property type="entry name" value="Rhodanese/Cell cycle control phosphatase"/>
    <property type="match status" value="1"/>
</dbReference>
<dbReference type="InterPro" id="IPR050229">
    <property type="entry name" value="GlpE_sulfurtransferase"/>
</dbReference>
<sequence>MDMEQIQEFVVNHPFLWGGLVLALIALAVNEGLRTVKGQKPIPANEAVRLMNTDDAVVVDTRSAADFKKSHILNAKHVPMAGIEERAKEISKNTDRVIICYCGIGNVAPQAAAKLRKLGYSRAHALKGGINAWQADGMPVTSK</sequence>
<dbReference type="RefSeq" id="WP_353110450.1">
    <property type="nucleotide sequence ID" value="NZ_APND01000002.1"/>
</dbReference>
<proteinExistence type="predicted"/>
<evidence type="ECO:0000313" key="4">
    <source>
        <dbReference type="Proteomes" id="UP001460888"/>
    </source>
</evidence>
<name>A0ABV2AZB5_9GAMM</name>
<dbReference type="CDD" id="cd00158">
    <property type="entry name" value="RHOD"/>
    <property type="match status" value="1"/>
</dbReference>
<feature type="domain" description="Rhodanese" evidence="2">
    <location>
        <begin position="52"/>
        <end position="142"/>
    </location>
</feature>
<organism evidence="3 4">
    <name type="scientific">Salinisphaera dokdonensis CL-ES53</name>
    <dbReference type="NCBI Taxonomy" id="1304272"/>
    <lineage>
        <taxon>Bacteria</taxon>
        <taxon>Pseudomonadati</taxon>
        <taxon>Pseudomonadota</taxon>
        <taxon>Gammaproteobacteria</taxon>
        <taxon>Salinisphaerales</taxon>
        <taxon>Salinisphaeraceae</taxon>
        <taxon>Salinisphaera</taxon>
    </lineage>
</organism>
<dbReference type="PANTHER" id="PTHR43031">
    <property type="entry name" value="FAD-DEPENDENT OXIDOREDUCTASE"/>
    <property type="match status" value="1"/>
</dbReference>
<comment type="caution">
    <text evidence="3">The sequence shown here is derived from an EMBL/GenBank/DDBJ whole genome shotgun (WGS) entry which is preliminary data.</text>
</comment>
<evidence type="ECO:0000313" key="3">
    <source>
        <dbReference type="EMBL" id="MES1928984.1"/>
    </source>
</evidence>
<dbReference type="EMBL" id="APND01000002">
    <property type="protein sequence ID" value="MES1928984.1"/>
    <property type="molecule type" value="Genomic_DNA"/>
</dbReference>
<gene>
    <name evidence="3" type="ORF">SADO_07007</name>
</gene>
<protein>
    <recommendedName>
        <fullName evidence="2">Rhodanese domain-containing protein</fullName>
    </recommendedName>
</protein>
<dbReference type="Gene3D" id="3.40.250.10">
    <property type="entry name" value="Rhodanese-like domain"/>
    <property type="match status" value="1"/>
</dbReference>
<keyword evidence="4" id="KW-1185">Reference proteome</keyword>
<keyword evidence="1" id="KW-0472">Membrane</keyword>
<keyword evidence="1" id="KW-0812">Transmembrane</keyword>
<dbReference type="SMART" id="SM00450">
    <property type="entry name" value="RHOD"/>
    <property type="match status" value="1"/>
</dbReference>